<dbReference type="Proteomes" id="UP000294530">
    <property type="component" value="Unassembled WGS sequence"/>
</dbReference>
<dbReference type="SUPFAM" id="SSF48557">
    <property type="entry name" value="L-aspartase-like"/>
    <property type="match status" value="1"/>
</dbReference>
<dbReference type="GeneID" id="94345572"/>
<reference evidence="4 5" key="1">
    <citation type="journal article" date="2021" name="Genome Biol.">
        <title>AFLAP: assembly-free linkage analysis pipeline using k-mers from genome sequencing data.</title>
        <authorList>
            <person name="Fletcher K."/>
            <person name="Zhang L."/>
            <person name="Gil J."/>
            <person name="Han R."/>
            <person name="Cavanaugh K."/>
            <person name="Michelmore R."/>
        </authorList>
    </citation>
    <scope>NUCLEOTIDE SEQUENCE [LARGE SCALE GENOMIC DNA]</scope>
    <source>
        <strain evidence="4 5">SF5</strain>
    </source>
</reference>
<dbReference type="HAMAP" id="MF_00006">
    <property type="entry name" value="Arg_succ_lyase"/>
    <property type="match status" value="1"/>
</dbReference>
<evidence type="ECO:0000256" key="1">
    <source>
        <dbReference type="ARBA" id="ARBA00010755"/>
    </source>
</evidence>
<dbReference type="PRINTS" id="PR00149">
    <property type="entry name" value="FUMRATELYASE"/>
</dbReference>
<dbReference type="FunFam" id="1.10.40.30:FF:000001">
    <property type="entry name" value="Argininosuccinate lyase"/>
    <property type="match status" value="1"/>
</dbReference>
<gene>
    <name evidence="4" type="ORF">CCR75_001800</name>
</gene>
<sequence length="543" mass="59866">MTDAPNGAKKLWGGRFRGNVDPIMNKFNESLTIDKRMWRVDLDGSQAYARALEKSGVLTTAEANEIVLGLDKVGKEWAAGTFEPKDGDEDIHTANERRLTELIGAVGGKLHTGRSRNDQVATDVRLYLKRTIVGLQNGLKELIGTASQLAENNIDLLMPGFTHLQPAQPLRFSHWVLSHCAALLRDADRLTDLTKRVDYMPLGNGALAGNSFGLDREGLAKSLGFAHVTPNSLDGVCDRDFVAEFLFWASMVMVHLSQMSEDLIIYNTLKFVTMADAYSTGSSLMPQKKNPDALELLRGKSGTVMGRLNGFLVTLKGLPRSYNKDLQEDKTALFDVVDTMEDCLQIATGVLATLTPHGGKMRSFLATEMLATDLAEYLVRKGVPFRETHHVAGAAVRMAEDKNKALSALTFKELATLHPKFEEDVLDVWDFDLSVERKNVTGGTSKSAVEKQIADLKAWLAYDCPCFLAFNDPCTFSKLAHVANNKLIQNHVRLFAAQDKVDHRANSAISTADSLLFGFALAFLPLFLMESLKRQRLECAVLG</sequence>
<dbReference type="PANTHER" id="PTHR43814">
    <property type="entry name" value="ARGININOSUCCINATE LYASE"/>
    <property type="match status" value="1"/>
</dbReference>
<dbReference type="PRINTS" id="PR00145">
    <property type="entry name" value="ARGSUCLYASE"/>
</dbReference>
<dbReference type="EMBL" id="SHOA02000015">
    <property type="protein sequence ID" value="TDH71486.1"/>
    <property type="molecule type" value="Genomic_DNA"/>
</dbReference>
<dbReference type="RefSeq" id="XP_067820985.1">
    <property type="nucleotide sequence ID" value="XM_067959901.1"/>
</dbReference>
<organism evidence="4 5">
    <name type="scientific">Bremia lactucae</name>
    <name type="common">Lettuce downy mildew</name>
    <dbReference type="NCBI Taxonomy" id="4779"/>
    <lineage>
        <taxon>Eukaryota</taxon>
        <taxon>Sar</taxon>
        <taxon>Stramenopiles</taxon>
        <taxon>Oomycota</taxon>
        <taxon>Peronosporomycetes</taxon>
        <taxon>Peronosporales</taxon>
        <taxon>Peronosporaceae</taxon>
        <taxon>Bremia</taxon>
    </lineage>
</organism>
<feature type="domain" description="Fumarate lyase N-terminal" evidence="2">
    <location>
        <begin position="14"/>
        <end position="306"/>
    </location>
</feature>
<name>A0A976FS09_BRELC</name>
<dbReference type="FunFam" id="1.10.275.10:FF:000002">
    <property type="entry name" value="Argininosuccinate lyase"/>
    <property type="match status" value="1"/>
</dbReference>
<dbReference type="CDD" id="cd01359">
    <property type="entry name" value="Argininosuccinate_lyase"/>
    <property type="match status" value="1"/>
</dbReference>
<evidence type="ECO:0000313" key="4">
    <source>
        <dbReference type="EMBL" id="TDH71486.1"/>
    </source>
</evidence>
<evidence type="ECO:0000313" key="5">
    <source>
        <dbReference type="Proteomes" id="UP000294530"/>
    </source>
</evidence>
<dbReference type="InterPro" id="IPR000362">
    <property type="entry name" value="Fumarate_lyase_fam"/>
</dbReference>
<dbReference type="InterPro" id="IPR024083">
    <property type="entry name" value="Fumarase/histidase_N"/>
</dbReference>
<proteinExistence type="inferred from homology"/>
<keyword evidence="5" id="KW-1185">Reference proteome</keyword>
<dbReference type="Gene3D" id="1.10.40.30">
    <property type="entry name" value="Fumarase/aspartase (C-terminal domain)"/>
    <property type="match status" value="1"/>
</dbReference>
<dbReference type="NCBIfam" id="TIGR00838">
    <property type="entry name" value="argH"/>
    <property type="match status" value="1"/>
</dbReference>
<comment type="similarity">
    <text evidence="1">Belongs to the lyase 1 family. Argininosuccinate lyase subfamily.</text>
</comment>
<dbReference type="PROSITE" id="PS00163">
    <property type="entry name" value="FUMARATE_LYASES"/>
    <property type="match status" value="1"/>
</dbReference>
<dbReference type="GO" id="GO:0042450">
    <property type="term" value="P:L-arginine biosynthetic process via ornithine"/>
    <property type="evidence" value="ECO:0007669"/>
    <property type="project" value="InterPro"/>
</dbReference>
<dbReference type="Pfam" id="PF14698">
    <property type="entry name" value="ASL_C2"/>
    <property type="match status" value="1"/>
</dbReference>
<dbReference type="InterPro" id="IPR022761">
    <property type="entry name" value="Fumarate_lyase_N"/>
</dbReference>
<dbReference type="OrthoDB" id="2561043at2759"/>
<evidence type="ECO:0008006" key="6">
    <source>
        <dbReference type="Google" id="ProtNLM"/>
    </source>
</evidence>
<accession>A0A976FS09</accession>
<dbReference type="PANTHER" id="PTHR43814:SF1">
    <property type="entry name" value="ARGININOSUCCINATE LYASE"/>
    <property type="match status" value="1"/>
</dbReference>
<protein>
    <recommendedName>
        <fullName evidence="6">Argininosuccinate lyase</fullName>
    </recommendedName>
</protein>
<dbReference type="Gene3D" id="1.10.275.10">
    <property type="entry name" value="Fumarase/aspartase (N-terminal domain)"/>
    <property type="match status" value="1"/>
</dbReference>
<dbReference type="FunFam" id="1.20.200.10:FF:000015">
    <property type="entry name" value="argininosuccinate lyase isoform X2"/>
    <property type="match status" value="1"/>
</dbReference>
<evidence type="ECO:0000259" key="2">
    <source>
        <dbReference type="Pfam" id="PF00206"/>
    </source>
</evidence>
<dbReference type="InterPro" id="IPR008948">
    <property type="entry name" value="L-Aspartase-like"/>
</dbReference>
<dbReference type="Pfam" id="PF00206">
    <property type="entry name" value="Lyase_1"/>
    <property type="match status" value="1"/>
</dbReference>
<evidence type="ECO:0000259" key="3">
    <source>
        <dbReference type="Pfam" id="PF14698"/>
    </source>
</evidence>
<dbReference type="InterPro" id="IPR020557">
    <property type="entry name" value="Fumarate_lyase_CS"/>
</dbReference>
<dbReference type="KEGG" id="blac:94345572"/>
<dbReference type="GO" id="GO:0004056">
    <property type="term" value="F:argininosuccinate lyase activity"/>
    <property type="evidence" value="ECO:0007669"/>
    <property type="project" value="InterPro"/>
</dbReference>
<dbReference type="InterPro" id="IPR009049">
    <property type="entry name" value="Argininosuccinate_lyase"/>
</dbReference>
<feature type="domain" description="Argininosuccinate lyase C-terminal" evidence="3">
    <location>
        <begin position="369"/>
        <end position="436"/>
    </location>
</feature>
<dbReference type="Gene3D" id="1.20.200.10">
    <property type="entry name" value="Fumarase/aspartase (Central domain)"/>
    <property type="match status" value="1"/>
</dbReference>
<dbReference type="GO" id="GO:0005829">
    <property type="term" value="C:cytosol"/>
    <property type="evidence" value="ECO:0007669"/>
    <property type="project" value="TreeGrafter"/>
</dbReference>
<dbReference type="InterPro" id="IPR029419">
    <property type="entry name" value="Arg_succ_lyase_C"/>
</dbReference>
<dbReference type="AlphaFoldDB" id="A0A976FS09"/>
<comment type="caution">
    <text evidence="4">The sequence shown here is derived from an EMBL/GenBank/DDBJ whole genome shotgun (WGS) entry which is preliminary data.</text>
</comment>